<dbReference type="Proteomes" id="UP001059663">
    <property type="component" value="Chromosome"/>
</dbReference>
<evidence type="ECO:0000313" key="2">
    <source>
        <dbReference type="Proteomes" id="UP001059663"/>
    </source>
</evidence>
<protein>
    <submittedName>
        <fullName evidence="1">Uncharacterized protein</fullName>
    </submittedName>
</protein>
<accession>A0AC61U0Z3</accession>
<dbReference type="EMBL" id="CP087977">
    <property type="protein sequence ID" value="UUZ43674.1"/>
    <property type="molecule type" value="Genomic_DNA"/>
</dbReference>
<gene>
    <name evidence="1" type="ORF">LP422_12330</name>
</gene>
<evidence type="ECO:0000313" key="1">
    <source>
        <dbReference type="EMBL" id="UUZ43674.1"/>
    </source>
</evidence>
<reference evidence="1" key="1">
    <citation type="submission" date="2021-11" db="EMBL/GenBank/DDBJ databases">
        <title>Study of the species diversity of bacterial strains isolated from a unique natural object - Shulgan-Tash cave (Bashkiria).</title>
        <authorList>
            <person name="Sazanova A.L."/>
            <person name="Chirak E.R."/>
            <person name="Safronova V.I."/>
        </authorList>
    </citation>
    <scope>NUCLEOTIDE SEQUENCE</scope>
    <source>
        <strain evidence="1">P1</strain>
    </source>
</reference>
<proteinExistence type="predicted"/>
<name>A0AC61U0Z3_9MICO</name>
<organism evidence="1 2">
    <name type="scientific">Janibacter limosus</name>
    <dbReference type="NCBI Taxonomy" id="53458"/>
    <lineage>
        <taxon>Bacteria</taxon>
        <taxon>Bacillati</taxon>
        <taxon>Actinomycetota</taxon>
        <taxon>Actinomycetes</taxon>
        <taxon>Micrococcales</taxon>
        <taxon>Intrasporangiaceae</taxon>
        <taxon>Janibacter</taxon>
    </lineage>
</organism>
<sequence>MLLEQGAAHVIALDVGHDQLAPEIAADPRVSDRSGTTIRGLGPEDIGGAVDLAVGDLSFISLRLVLAEIHSLLTTGGDAVLLIKPQFEVGRHRLGRKGVVTDPAARRGAIEAVLERAAEVGFAVLGVTRSPVRGGEGNREYLVHLTARTGEGLSWQAQQVIAHDLTQEEDR</sequence>